<organism evidence="1">
    <name type="scientific">Siphoviridae sp. ct73V17</name>
    <dbReference type="NCBI Taxonomy" id="2826302"/>
    <lineage>
        <taxon>Viruses</taxon>
        <taxon>Duplodnaviria</taxon>
        <taxon>Heunggongvirae</taxon>
        <taxon>Uroviricota</taxon>
        <taxon>Caudoviricetes</taxon>
    </lineage>
</organism>
<dbReference type="GO" id="GO:0003677">
    <property type="term" value="F:DNA binding"/>
    <property type="evidence" value="ECO:0007669"/>
    <property type="project" value="InterPro"/>
</dbReference>
<accession>A0A8S5M6K4</accession>
<name>A0A8S5M6K4_9CAUD</name>
<sequence length="160" mass="19051">MASKITYLTDKEFYIGVSKKLNISPEKVKEYWEQGFLEFIIHEVYYKGKCRVPFIGNFYTKRMKEQMSVQHDPKGNLVTYRVPERDVPFFTASDHFINDINMQGVTKQFRKRLKNQKLSKRDYLREVRAQKLESYGSISSVRIENSKKDFKKMIDDKKNG</sequence>
<dbReference type="InterPro" id="IPR010992">
    <property type="entry name" value="IHF-like_DNA-bd_dom_sf"/>
</dbReference>
<reference evidence="1" key="1">
    <citation type="journal article" date="2021" name="Proc. Natl. Acad. Sci. U.S.A.">
        <title>A Catalog of Tens of Thousands of Viruses from Human Metagenomes Reveals Hidden Associations with Chronic Diseases.</title>
        <authorList>
            <person name="Tisza M.J."/>
            <person name="Buck C.B."/>
        </authorList>
    </citation>
    <scope>NUCLEOTIDE SEQUENCE</scope>
    <source>
        <strain evidence="1">Ct73V17</strain>
    </source>
</reference>
<dbReference type="Gene3D" id="4.10.520.10">
    <property type="entry name" value="IHF-like DNA-binding proteins"/>
    <property type="match status" value="1"/>
</dbReference>
<proteinExistence type="predicted"/>
<dbReference type="EMBL" id="BK014835">
    <property type="protein sequence ID" value="DAD77846.1"/>
    <property type="molecule type" value="Genomic_DNA"/>
</dbReference>
<protein>
    <submittedName>
        <fullName evidence="1">HU domain protein</fullName>
    </submittedName>
</protein>
<evidence type="ECO:0000313" key="1">
    <source>
        <dbReference type="EMBL" id="DAD77846.1"/>
    </source>
</evidence>